<evidence type="ECO:0000313" key="5">
    <source>
        <dbReference type="EMBL" id="MFC6904818.1"/>
    </source>
</evidence>
<dbReference type="InterPro" id="IPR002509">
    <property type="entry name" value="NODB_dom"/>
</dbReference>
<protein>
    <submittedName>
        <fullName evidence="5">Polysaccharide deacetylase family protein</fullName>
    </submittedName>
</protein>
<feature type="compositionally biased region" description="Acidic residues" evidence="3">
    <location>
        <begin position="31"/>
        <end position="58"/>
    </location>
</feature>
<name>A0ABD5V3D9_9EURY</name>
<dbReference type="Proteomes" id="UP001596312">
    <property type="component" value="Unassembled WGS sequence"/>
</dbReference>
<evidence type="ECO:0000313" key="6">
    <source>
        <dbReference type="Proteomes" id="UP001596312"/>
    </source>
</evidence>
<dbReference type="InterPro" id="IPR011330">
    <property type="entry name" value="Glyco_hydro/deAcase_b/a-brl"/>
</dbReference>
<feature type="region of interest" description="Disordered" evidence="3">
    <location>
        <begin position="25"/>
        <end position="58"/>
    </location>
</feature>
<dbReference type="AlphaFoldDB" id="A0ABD5V3D9"/>
<sequence length="428" mass="47072">MTKQHRRAFLATVGLGSAALAGCTGSLDFGNGDDDDNDDGDDTDNGNDDGTDVEDDYEEADVTAPAIASGDLVDDFEELDWHPMDDDHTTVEESDDALVGDHSMLVESDEEDQAGAFRVFQDGLDIEGQHLSFAVKVDSPLPARVILEARAPGRSDQLTSARSIPTEFDGWMRVEAGWTGERGEPNLGNIQELRIWVEPRQGAEGSISFRVDDMRATESGDQGYVVLTFDDSVESQYTTALPMLEERGWPGVAAIIPDSLHRPNRLTLDHCREMRDAGWDVSAHPHTALPDGFDSSEDRVRYLQNARNYIANRIHEEGARHYFAPYNRMDAESIEDVREVYETSFIFGGQPGAAPPAEGHMLPRVNGHDASDLTRLFDLAADYNQVVVTMVHGVGDLDDVSEEAFAEVLDEIEARDLEVVTVSDLLDA</sequence>
<accession>A0ABD5V3D9</accession>
<gene>
    <name evidence="5" type="ORF">ACFQGH_06350</name>
</gene>
<comment type="subcellular location">
    <subcellularLocation>
        <location evidence="1">Secreted</location>
    </subcellularLocation>
</comment>
<proteinExistence type="predicted"/>
<dbReference type="PROSITE" id="PS51677">
    <property type="entry name" value="NODB"/>
    <property type="match status" value="1"/>
</dbReference>
<evidence type="ECO:0000259" key="4">
    <source>
        <dbReference type="PROSITE" id="PS51677"/>
    </source>
</evidence>
<dbReference type="InterPro" id="IPR051398">
    <property type="entry name" value="Polysacch_Deacetylase"/>
</dbReference>
<dbReference type="PROSITE" id="PS51257">
    <property type="entry name" value="PROKAR_LIPOPROTEIN"/>
    <property type="match status" value="1"/>
</dbReference>
<dbReference type="EMBL" id="JBHSXQ010000002">
    <property type="protein sequence ID" value="MFC6904818.1"/>
    <property type="molecule type" value="Genomic_DNA"/>
</dbReference>
<keyword evidence="6" id="KW-1185">Reference proteome</keyword>
<dbReference type="Gene3D" id="3.20.20.370">
    <property type="entry name" value="Glycoside hydrolase/deacetylase"/>
    <property type="match status" value="1"/>
</dbReference>
<evidence type="ECO:0000256" key="2">
    <source>
        <dbReference type="ARBA" id="ARBA00022729"/>
    </source>
</evidence>
<evidence type="ECO:0000256" key="1">
    <source>
        <dbReference type="ARBA" id="ARBA00004613"/>
    </source>
</evidence>
<dbReference type="GO" id="GO:0005576">
    <property type="term" value="C:extracellular region"/>
    <property type="evidence" value="ECO:0007669"/>
    <property type="project" value="UniProtKB-SubCell"/>
</dbReference>
<dbReference type="Gene3D" id="2.60.120.260">
    <property type="entry name" value="Galactose-binding domain-like"/>
    <property type="match status" value="1"/>
</dbReference>
<dbReference type="CDD" id="cd10970">
    <property type="entry name" value="CE4_DAC_u1_6s"/>
    <property type="match status" value="1"/>
</dbReference>
<comment type="caution">
    <text evidence="5">The sequence shown here is derived from an EMBL/GenBank/DDBJ whole genome shotgun (WGS) entry which is preliminary data.</text>
</comment>
<dbReference type="PANTHER" id="PTHR34216:SF3">
    <property type="entry name" value="POLY-BETA-1,6-N-ACETYL-D-GLUCOSAMINE N-DEACETYLASE"/>
    <property type="match status" value="1"/>
</dbReference>
<dbReference type="RefSeq" id="WP_340603332.1">
    <property type="nucleotide sequence ID" value="NZ_JBBMXV010000002.1"/>
</dbReference>
<dbReference type="Pfam" id="PF01522">
    <property type="entry name" value="Polysacc_deac_1"/>
    <property type="match status" value="1"/>
</dbReference>
<dbReference type="SUPFAM" id="SSF88713">
    <property type="entry name" value="Glycoside hydrolase/deacetylase"/>
    <property type="match status" value="1"/>
</dbReference>
<keyword evidence="2" id="KW-0732">Signal</keyword>
<evidence type="ECO:0000256" key="3">
    <source>
        <dbReference type="SAM" id="MobiDB-lite"/>
    </source>
</evidence>
<organism evidence="5 6">
    <name type="scientific">Halalkalicoccus tibetensis</name>
    <dbReference type="NCBI Taxonomy" id="175632"/>
    <lineage>
        <taxon>Archaea</taxon>
        <taxon>Methanobacteriati</taxon>
        <taxon>Methanobacteriota</taxon>
        <taxon>Stenosarchaea group</taxon>
        <taxon>Halobacteria</taxon>
        <taxon>Halobacteriales</taxon>
        <taxon>Halococcaceae</taxon>
        <taxon>Halalkalicoccus</taxon>
    </lineage>
</organism>
<dbReference type="PANTHER" id="PTHR34216">
    <property type="match status" value="1"/>
</dbReference>
<feature type="domain" description="NodB homology" evidence="4">
    <location>
        <begin position="223"/>
        <end position="428"/>
    </location>
</feature>
<reference evidence="5 6" key="1">
    <citation type="journal article" date="2019" name="Int. J. Syst. Evol. Microbiol.">
        <title>The Global Catalogue of Microorganisms (GCM) 10K type strain sequencing project: providing services to taxonomists for standard genome sequencing and annotation.</title>
        <authorList>
            <consortium name="The Broad Institute Genomics Platform"/>
            <consortium name="The Broad Institute Genome Sequencing Center for Infectious Disease"/>
            <person name="Wu L."/>
            <person name="Ma J."/>
        </authorList>
    </citation>
    <scope>NUCLEOTIDE SEQUENCE [LARGE SCALE GENOMIC DNA]</scope>
    <source>
        <strain evidence="5 6">CGMCC 1.3240</strain>
    </source>
</reference>